<dbReference type="EMBL" id="QGMK01001288">
    <property type="protein sequence ID" value="TVY71268.1"/>
    <property type="molecule type" value="Genomic_DNA"/>
</dbReference>
<keyword evidence="3" id="KW-1185">Reference proteome</keyword>
<evidence type="ECO:0000313" key="2">
    <source>
        <dbReference type="EMBL" id="TVY71268.1"/>
    </source>
</evidence>
<comment type="caution">
    <text evidence="2">The sequence shown here is derived from an EMBL/GenBank/DDBJ whole genome shotgun (WGS) entry which is preliminary data.</text>
</comment>
<dbReference type="Proteomes" id="UP000469558">
    <property type="component" value="Unassembled WGS sequence"/>
</dbReference>
<accession>A0A8T9C5M5</accession>
<dbReference type="OrthoDB" id="2157530at2759"/>
<evidence type="ECO:0000313" key="3">
    <source>
        <dbReference type="Proteomes" id="UP000469558"/>
    </source>
</evidence>
<dbReference type="Pfam" id="PF26639">
    <property type="entry name" value="Het-6_barrel"/>
    <property type="match status" value="1"/>
</dbReference>
<dbReference type="PANTHER" id="PTHR24148:SF64">
    <property type="entry name" value="HETEROKARYON INCOMPATIBILITY DOMAIN-CONTAINING PROTEIN"/>
    <property type="match status" value="1"/>
</dbReference>
<name>A0A8T9C5M5_9HELO</name>
<feature type="domain" description="Heterokaryon incompatibility" evidence="1">
    <location>
        <begin position="48"/>
        <end position="257"/>
    </location>
</feature>
<sequence>MTTGQIYENLPLSDRFPETRFFRLEAGEWDSQIRCKLTKKLLSAKPIYDAISYAWGETAGEGGPPVTETILINNFEFKTSVNLVSALRHFRKSSPGTLLWADAISHNQMNNNEMNIQVGRMREIYQRCQAVRIWLGKESEMVHPAAKKPTEGTDPLSVWSSGSSESYEESVQDKKKVKEYKQHFYNFYNLPTALQHSGTQDFRAGSFCLLHVLARGDHLNHRDSAFIQDLSSRDGIFEALAEMMKRTWWTRQWVIQETVLATVATVHFGRFIISWNMLKSALEAFQFHRRQSCCTAEYAKLRTSDLNTLHHFAQTVRDIDTWRTIWLDQPKAHIRLLPLLWQFRQRGAGRLQDKIYALLPLVKDWGSEKPLEVRYDWDVAHVYADLIRHLVDVHDSLLPLMGTTRKSELLAPLIPSWASDWSVHPDAYELARLERTLLYQACGRKVLESDYQAMSKFDTRPTVKFYLAAEQDRYQFLELRGKFQDTISKIGQAMPQDNDRAVRETFAEWSEIAFSGADPMTGYVNGTETKAGAYWRTLCMDTEHFGREADEDNLPLDKQEYQRTSPNYTTEYVDRIKTMHNAVDSDETSQGNSIDIAPLKQKAVTFGGRPNSLPRRMSAKFSKNEVDGIKKINDTIQSTTTDRRFYITEQGYMGLGPKEIKVGDQVAVLVGGHTPFILRRASEMTIDSEVGTKQCYTLVGDTYVHGIMDGEGFADVGDVEELEQMFLE</sequence>
<dbReference type="Pfam" id="PF06985">
    <property type="entry name" value="HET"/>
    <property type="match status" value="1"/>
</dbReference>
<evidence type="ECO:0000259" key="1">
    <source>
        <dbReference type="Pfam" id="PF06985"/>
    </source>
</evidence>
<organism evidence="2 3">
    <name type="scientific">Lachnellula suecica</name>
    <dbReference type="NCBI Taxonomy" id="602035"/>
    <lineage>
        <taxon>Eukaryota</taxon>
        <taxon>Fungi</taxon>
        <taxon>Dikarya</taxon>
        <taxon>Ascomycota</taxon>
        <taxon>Pezizomycotina</taxon>
        <taxon>Leotiomycetes</taxon>
        <taxon>Helotiales</taxon>
        <taxon>Lachnaceae</taxon>
        <taxon>Lachnellula</taxon>
    </lineage>
</organism>
<protein>
    <submittedName>
        <fullName evidence="2">Heterokaryon incompatibility protein 6 OR allele</fullName>
    </submittedName>
</protein>
<dbReference type="InterPro" id="IPR010730">
    <property type="entry name" value="HET"/>
</dbReference>
<dbReference type="InterPro" id="IPR052895">
    <property type="entry name" value="HetReg/Transcr_Mod"/>
</dbReference>
<gene>
    <name evidence="2" type="primary">het-6_28</name>
    <name evidence="2" type="ORF">LSUE1_G006347</name>
</gene>
<reference evidence="2 3" key="1">
    <citation type="submission" date="2018-05" db="EMBL/GenBank/DDBJ databases">
        <title>Genome sequencing and assembly of the regulated plant pathogen Lachnellula willkommii and related sister species for the development of diagnostic species identification markers.</title>
        <authorList>
            <person name="Giroux E."/>
            <person name="Bilodeau G."/>
        </authorList>
    </citation>
    <scope>NUCLEOTIDE SEQUENCE [LARGE SCALE GENOMIC DNA]</scope>
    <source>
        <strain evidence="2 3">CBS 268.59</strain>
    </source>
</reference>
<proteinExistence type="predicted"/>
<dbReference type="AlphaFoldDB" id="A0A8T9C5M5"/>
<dbReference type="PANTHER" id="PTHR24148">
    <property type="entry name" value="ANKYRIN REPEAT DOMAIN-CONTAINING PROTEIN 39 HOMOLOG-RELATED"/>
    <property type="match status" value="1"/>
</dbReference>